<gene>
    <name evidence="2" type="ORF">GCM10022226_74610</name>
</gene>
<keyword evidence="3" id="KW-1185">Reference proteome</keyword>
<evidence type="ECO:0008006" key="4">
    <source>
        <dbReference type="Google" id="ProtNLM"/>
    </source>
</evidence>
<proteinExistence type="predicted"/>
<protein>
    <recommendedName>
        <fullName evidence="4">PH domain-containing protein</fullName>
    </recommendedName>
</protein>
<sequence>MSNAAVTFRPRLGRRLITCIAPVVGMAAAAAVAGGLPLALRGLQLLGVMALGVAVGAVLAIRNAMVGITFAPDQIVVVNGFKTIRIPINQLERFEWSQGLYVASHGAGDSTLTPVDAFNTSTNPMAEPEHGYEVWRQLEALRTSSGPAPKQPSETDN</sequence>
<accession>A0ABP7JCM6</accession>
<organism evidence="2 3">
    <name type="scientific">Sphaerisporangium flaviroseum</name>
    <dbReference type="NCBI Taxonomy" id="509199"/>
    <lineage>
        <taxon>Bacteria</taxon>
        <taxon>Bacillati</taxon>
        <taxon>Actinomycetota</taxon>
        <taxon>Actinomycetes</taxon>
        <taxon>Streptosporangiales</taxon>
        <taxon>Streptosporangiaceae</taxon>
        <taxon>Sphaerisporangium</taxon>
    </lineage>
</organism>
<feature type="transmembrane region" description="Helical" evidence="1">
    <location>
        <begin position="12"/>
        <end position="36"/>
    </location>
</feature>
<feature type="transmembrane region" description="Helical" evidence="1">
    <location>
        <begin position="42"/>
        <end position="61"/>
    </location>
</feature>
<keyword evidence="1" id="KW-1133">Transmembrane helix</keyword>
<evidence type="ECO:0000313" key="2">
    <source>
        <dbReference type="EMBL" id="GAA3841244.1"/>
    </source>
</evidence>
<evidence type="ECO:0000313" key="3">
    <source>
        <dbReference type="Proteomes" id="UP001500888"/>
    </source>
</evidence>
<keyword evidence="1" id="KW-0812">Transmembrane</keyword>
<reference evidence="3" key="1">
    <citation type="journal article" date="2019" name="Int. J. Syst. Evol. Microbiol.">
        <title>The Global Catalogue of Microorganisms (GCM) 10K type strain sequencing project: providing services to taxonomists for standard genome sequencing and annotation.</title>
        <authorList>
            <consortium name="The Broad Institute Genomics Platform"/>
            <consortium name="The Broad Institute Genome Sequencing Center for Infectious Disease"/>
            <person name="Wu L."/>
            <person name="Ma J."/>
        </authorList>
    </citation>
    <scope>NUCLEOTIDE SEQUENCE [LARGE SCALE GENOMIC DNA]</scope>
    <source>
        <strain evidence="3">JCM 16908</strain>
    </source>
</reference>
<keyword evidence="1" id="KW-0472">Membrane</keyword>
<dbReference type="EMBL" id="BAAAZR010000052">
    <property type="protein sequence ID" value="GAA3841244.1"/>
    <property type="molecule type" value="Genomic_DNA"/>
</dbReference>
<dbReference type="RefSeq" id="WP_344951885.1">
    <property type="nucleotide sequence ID" value="NZ_BAAAZR010000052.1"/>
</dbReference>
<evidence type="ECO:0000256" key="1">
    <source>
        <dbReference type="SAM" id="Phobius"/>
    </source>
</evidence>
<dbReference type="Proteomes" id="UP001500888">
    <property type="component" value="Unassembled WGS sequence"/>
</dbReference>
<comment type="caution">
    <text evidence="2">The sequence shown here is derived from an EMBL/GenBank/DDBJ whole genome shotgun (WGS) entry which is preliminary data.</text>
</comment>
<name>A0ABP7JCM6_9ACTN</name>